<feature type="transmembrane region" description="Helical" evidence="2">
    <location>
        <begin position="248"/>
        <end position="266"/>
    </location>
</feature>
<evidence type="ECO:0000256" key="1">
    <source>
        <dbReference type="SAM" id="MobiDB-lite"/>
    </source>
</evidence>
<feature type="transmembrane region" description="Helical" evidence="2">
    <location>
        <begin position="217"/>
        <end position="236"/>
    </location>
</feature>
<keyword evidence="2" id="KW-0472">Membrane</keyword>
<dbReference type="Proteomes" id="UP000034883">
    <property type="component" value="Chromosome"/>
</dbReference>
<accession>A0A0F6W665</accession>
<evidence type="ECO:0000313" key="4">
    <source>
        <dbReference type="Proteomes" id="UP000034883"/>
    </source>
</evidence>
<keyword evidence="2" id="KW-1133">Transmembrane helix</keyword>
<name>A0A0F6W665_9BACT</name>
<sequence length="336" mass="34790">MWFWFAATALTISVVPRGVHAQSARDLGSPVGDPSATTGGRAPSTTPPAQPPSSYESVDVPPPPGSAQPGIQYPGQPDARRRAPLTTDAGVRIPSGIATRLRALDSDFQVLAARGGGSIVDGVLGILTGGLTITIGILLLEEPAGPGGLNMSPYLFTYGGASAVRGILSLVLMTNPSGAAITYSHMPMTTMAEVQARLDYGERELASLADRARLSRIIDGSLNVAVGLAIIPIYLGPNNFEIRNTFDWFVLIGAGISAISGVITLLSSTEAERRWSAYEELRDRLRARGEGGDARTGDDAPRSELELEVPAGRGPSIAPMASGGAGSGVVGVTGTF</sequence>
<feature type="region of interest" description="Disordered" evidence="1">
    <location>
        <begin position="24"/>
        <end position="88"/>
    </location>
</feature>
<keyword evidence="4" id="KW-1185">Reference proteome</keyword>
<evidence type="ECO:0000256" key="2">
    <source>
        <dbReference type="SAM" id="Phobius"/>
    </source>
</evidence>
<gene>
    <name evidence="3" type="ORF">DB32_005445</name>
</gene>
<feature type="transmembrane region" description="Helical" evidence="2">
    <location>
        <begin position="119"/>
        <end position="140"/>
    </location>
</feature>
<dbReference type="KEGG" id="samy:DB32_005445"/>
<dbReference type="AlphaFoldDB" id="A0A0F6W665"/>
<evidence type="ECO:0000313" key="3">
    <source>
        <dbReference type="EMBL" id="AKF08296.1"/>
    </source>
</evidence>
<dbReference type="STRING" id="927083.DB32_005445"/>
<proteinExistence type="predicted"/>
<keyword evidence="2" id="KW-0812">Transmembrane</keyword>
<organism evidence="3 4">
    <name type="scientific">Sandaracinus amylolyticus</name>
    <dbReference type="NCBI Taxonomy" id="927083"/>
    <lineage>
        <taxon>Bacteria</taxon>
        <taxon>Pseudomonadati</taxon>
        <taxon>Myxococcota</taxon>
        <taxon>Polyangia</taxon>
        <taxon>Polyangiales</taxon>
        <taxon>Sandaracinaceae</taxon>
        <taxon>Sandaracinus</taxon>
    </lineage>
</organism>
<protein>
    <submittedName>
        <fullName evidence="3">Uncharacterized protein</fullName>
    </submittedName>
</protein>
<reference evidence="3 4" key="1">
    <citation type="submission" date="2015-03" db="EMBL/GenBank/DDBJ databases">
        <title>Genome assembly of Sandaracinus amylolyticus DSM 53668.</title>
        <authorList>
            <person name="Sharma G."/>
            <person name="Subramanian S."/>
        </authorList>
    </citation>
    <scope>NUCLEOTIDE SEQUENCE [LARGE SCALE GENOMIC DNA]</scope>
    <source>
        <strain evidence="3 4">DSM 53668</strain>
    </source>
</reference>
<dbReference type="EMBL" id="CP011125">
    <property type="protein sequence ID" value="AKF08296.1"/>
    <property type="molecule type" value="Genomic_DNA"/>
</dbReference>